<gene>
    <name evidence="1" type="ORF">ACFQRF_07215</name>
</gene>
<comment type="caution">
    <text evidence="1">The sequence shown here is derived from an EMBL/GenBank/DDBJ whole genome shotgun (WGS) entry which is preliminary data.</text>
</comment>
<evidence type="ECO:0000313" key="2">
    <source>
        <dbReference type="Proteomes" id="UP001596540"/>
    </source>
</evidence>
<sequence length="418" mass="45945">MNTPRGLDLALSRFPDNVRRRLAALDRLREIWAEHQTRRPRHRWAEDRRRFFRRHVVELRALAGLLDAKVARAERLSRGWERLDVSPELRERLSQEEEALVRMASECTAGQPLTADYLEALAREIPDFDGPPSPTELAGASLAEAASVETHPVIRAAHIQLICETALEPAVTAGPAPGPPAHRRPLPWAMASLALMRSNYPPLVMDHRLAGQHERARFQAGEWERLVELTLLLADLETASLRGELSWSAQQRDQPPVNTAPLATAIQRRVVEHLRHQAASLALVLRELDSAARFAVSAGVPEGDPVLEERLDAAAERALFTRGPGCWWAALDLTVTDGTLRLLIAVQDVGNPATGVLAVTADALLRTAGSQGDALDLACTDCVTLIPTDGADERWPDVAEFVDDAVSQAVHSLTQAMR</sequence>
<protein>
    <submittedName>
        <fullName evidence="1">Uncharacterized protein</fullName>
    </submittedName>
</protein>
<keyword evidence="2" id="KW-1185">Reference proteome</keyword>
<dbReference type="Proteomes" id="UP001596540">
    <property type="component" value="Unassembled WGS sequence"/>
</dbReference>
<accession>A0ABW2KDE5</accession>
<organism evidence="1 2">
    <name type="scientific">Marinactinospora rubrisoli</name>
    <dbReference type="NCBI Taxonomy" id="2715399"/>
    <lineage>
        <taxon>Bacteria</taxon>
        <taxon>Bacillati</taxon>
        <taxon>Actinomycetota</taxon>
        <taxon>Actinomycetes</taxon>
        <taxon>Streptosporangiales</taxon>
        <taxon>Nocardiopsidaceae</taxon>
        <taxon>Marinactinospora</taxon>
    </lineage>
</organism>
<evidence type="ECO:0000313" key="1">
    <source>
        <dbReference type="EMBL" id="MFC7327530.1"/>
    </source>
</evidence>
<dbReference type="RefSeq" id="WP_379869891.1">
    <property type="nucleotide sequence ID" value="NZ_JBHTBH010000003.1"/>
</dbReference>
<dbReference type="EMBL" id="JBHTBH010000003">
    <property type="protein sequence ID" value="MFC7327530.1"/>
    <property type="molecule type" value="Genomic_DNA"/>
</dbReference>
<proteinExistence type="predicted"/>
<reference evidence="2" key="1">
    <citation type="journal article" date="2019" name="Int. J. Syst. Evol. Microbiol.">
        <title>The Global Catalogue of Microorganisms (GCM) 10K type strain sequencing project: providing services to taxonomists for standard genome sequencing and annotation.</title>
        <authorList>
            <consortium name="The Broad Institute Genomics Platform"/>
            <consortium name="The Broad Institute Genome Sequencing Center for Infectious Disease"/>
            <person name="Wu L."/>
            <person name="Ma J."/>
        </authorList>
    </citation>
    <scope>NUCLEOTIDE SEQUENCE [LARGE SCALE GENOMIC DNA]</scope>
    <source>
        <strain evidence="2">CGMCC 4.7382</strain>
    </source>
</reference>
<name>A0ABW2KDE5_9ACTN</name>